<protein>
    <recommendedName>
        <fullName evidence="4 5">Kynureninase</fullName>
        <ecNumber evidence="4 5">3.7.1.3</ecNumber>
    </recommendedName>
    <alternativeName>
        <fullName evidence="4">L-kynurenine hydrolase</fullName>
    </alternativeName>
</protein>
<feature type="binding site" evidence="4">
    <location>
        <position position="252"/>
    </location>
    <ligand>
        <name>pyridoxal 5'-phosphate</name>
        <dbReference type="ChEBI" id="CHEBI:597326"/>
    </ligand>
</feature>
<feature type="binding site" evidence="4">
    <location>
        <position position="99"/>
    </location>
    <ligand>
        <name>pyridoxal 5'-phosphate</name>
        <dbReference type="ChEBI" id="CHEBI:597326"/>
    </ligand>
</feature>
<dbReference type="GO" id="GO:0005737">
    <property type="term" value="C:cytoplasm"/>
    <property type="evidence" value="ECO:0007669"/>
    <property type="project" value="UniProtKB-UniRule"/>
</dbReference>
<gene>
    <name evidence="4 7" type="primary">kynU</name>
    <name evidence="7" type="ORF">SPMU_26020</name>
</gene>
<comment type="cofactor">
    <cofactor evidence="4 6">
        <name>pyridoxal 5'-phosphate</name>
        <dbReference type="ChEBI" id="CHEBI:597326"/>
    </cofactor>
</comment>
<dbReference type="GO" id="GO:0019441">
    <property type="term" value="P:L-tryptophan catabolic process to kynurenine"/>
    <property type="evidence" value="ECO:0007669"/>
    <property type="project" value="TreeGrafter"/>
</dbReference>
<feature type="binding site" evidence="4">
    <location>
        <position position="200"/>
    </location>
    <ligand>
        <name>pyridoxal 5'-phosphate</name>
        <dbReference type="ChEBI" id="CHEBI:597326"/>
    </ligand>
</feature>
<keyword evidence="3 4" id="KW-0663">Pyridoxal phosphate</keyword>
<dbReference type="Proteomes" id="UP000197783">
    <property type="component" value="Unassembled WGS sequence"/>
</dbReference>
<dbReference type="AlphaFoldDB" id="A0A245ZH43"/>
<keyword evidence="1 4" id="KW-0662">Pyridine nucleotide biosynthesis</keyword>
<comment type="pathway">
    <text evidence="4 6">Amino-acid degradation; L-kynurenine degradation; L-alanine and anthranilate from L-kynurenine: step 1/1.</text>
</comment>
<feature type="binding site" evidence="4">
    <location>
        <position position="278"/>
    </location>
    <ligand>
        <name>pyridoxal 5'-phosphate</name>
        <dbReference type="ChEBI" id="CHEBI:597326"/>
    </ligand>
</feature>
<dbReference type="UniPathway" id="UPA00334">
    <property type="reaction ID" value="UER00455"/>
</dbReference>
<comment type="function">
    <text evidence="4 6">Catalyzes the cleavage of L-kynurenine (L-Kyn) and L-3-hydroxykynurenine (L-3OHKyn) into anthranilic acid (AA) and 3-hydroxyanthranilic acid (3-OHAA), respectively.</text>
</comment>
<dbReference type="EC" id="3.7.1.3" evidence="4 5"/>
<dbReference type="GO" id="GO:0009435">
    <property type="term" value="P:NAD+ biosynthetic process"/>
    <property type="evidence" value="ECO:0007669"/>
    <property type="project" value="UniProtKB-UniRule"/>
</dbReference>
<dbReference type="OrthoDB" id="9812626at2"/>
<evidence type="ECO:0000256" key="2">
    <source>
        <dbReference type="ARBA" id="ARBA00022801"/>
    </source>
</evidence>
<sequence>MNWPDLATVQAMDMADPLRACRARFTLPEGLIYLDGNSLGALPRDAPARVAAAVEEQWGSDLIASWNKHGWIEAPARLGARIAPLIGAGEDEVIVADSTSANLFKLITAACLAQPGRTTILTEPGNFPTDLYIAQGVAEVLPGRRVRTVPAGEMAAAIDGNTAVVVLTHVHYKTGAKLDMASLTAAAHAAGALILWDLSHSAGGVEVDLGGCDADLAVGCGYKYLNGGPGAPAFLYVARRWQERLRSPLTGWMGHKTPFDFGDDYAPAEGMKRFLCGTPPILGMAALDAGLDSFAGVTMAEVTAKSRSLSELLIAGIEQRCGEARFTLVTPRDPAARGSHVSVAHEHAWEICQALIAHGVVGDFRAPNVLRLGLTPLYTSHEDVWRAVEIIAAVMEAGAWRDPAYAARAAVT</sequence>
<feature type="binding site" evidence="4">
    <location>
        <position position="100"/>
    </location>
    <ligand>
        <name>pyridoxal 5'-phosphate</name>
        <dbReference type="ChEBI" id="CHEBI:597326"/>
    </ligand>
</feature>
<dbReference type="RefSeq" id="WP_088334284.1">
    <property type="nucleotide sequence ID" value="NZ_NBBJ01000004.1"/>
</dbReference>
<feature type="binding site" evidence="4">
    <location>
        <position position="197"/>
    </location>
    <ligand>
        <name>pyridoxal 5'-phosphate</name>
        <dbReference type="ChEBI" id="CHEBI:597326"/>
    </ligand>
</feature>
<evidence type="ECO:0000256" key="4">
    <source>
        <dbReference type="HAMAP-Rule" id="MF_01970"/>
    </source>
</evidence>
<dbReference type="GO" id="GO:0043420">
    <property type="term" value="P:anthranilate metabolic process"/>
    <property type="evidence" value="ECO:0007669"/>
    <property type="project" value="TreeGrafter"/>
</dbReference>
<comment type="similarity">
    <text evidence="4 6">Belongs to the kynureninase family.</text>
</comment>
<dbReference type="GO" id="GO:0030170">
    <property type="term" value="F:pyridoxal phosphate binding"/>
    <property type="evidence" value="ECO:0007669"/>
    <property type="project" value="UniProtKB-UniRule"/>
</dbReference>
<dbReference type="Gene3D" id="3.40.640.10">
    <property type="entry name" value="Type I PLP-dependent aspartate aminotransferase-like (Major domain)"/>
    <property type="match status" value="1"/>
</dbReference>
<dbReference type="GO" id="GO:0097053">
    <property type="term" value="P:L-kynurenine catabolic process"/>
    <property type="evidence" value="ECO:0007669"/>
    <property type="project" value="UniProtKB-UniRule"/>
</dbReference>
<comment type="subunit">
    <text evidence="4 6">Homodimer.</text>
</comment>
<dbReference type="InterPro" id="IPR015422">
    <property type="entry name" value="PyrdxlP-dep_Trfase_small"/>
</dbReference>
<reference evidence="7 8" key="1">
    <citation type="submission" date="2017-03" db="EMBL/GenBank/DDBJ databases">
        <title>Genome sequence of Sphingomonas mucosissima DSM 17494.</title>
        <authorList>
            <person name="Poehlein A."/>
            <person name="Wuebbeler J.H."/>
            <person name="Steinbuechel A."/>
            <person name="Daniel R."/>
        </authorList>
    </citation>
    <scope>NUCLEOTIDE SEQUENCE [LARGE SCALE GENOMIC DNA]</scope>
    <source>
        <strain evidence="7 8">DSM 17494</strain>
    </source>
</reference>
<accession>A0A245ZH43</accession>
<evidence type="ECO:0000256" key="6">
    <source>
        <dbReference type="PIRNR" id="PIRNR038800"/>
    </source>
</evidence>
<comment type="pathway">
    <text evidence="4 6">Cofactor biosynthesis; NAD(+) biosynthesis; quinolinate from L-kynurenine: step 2/3.</text>
</comment>
<dbReference type="GO" id="GO:0030429">
    <property type="term" value="F:kynureninase activity"/>
    <property type="evidence" value="ECO:0007669"/>
    <property type="project" value="UniProtKB-UniRule"/>
</dbReference>
<evidence type="ECO:0000313" key="7">
    <source>
        <dbReference type="EMBL" id="OWK29075.1"/>
    </source>
</evidence>
<comment type="catalytic activity">
    <reaction evidence="6">
        <text>3-hydroxy-L-kynurenine + H2O = 3-hydroxyanthranilate + L-alanine + H(+)</text>
        <dbReference type="Rhea" id="RHEA:25143"/>
        <dbReference type="ChEBI" id="CHEBI:15377"/>
        <dbReference type="ChEBI" id="CHEBI:15378"/>
        <dbReference type="ChEBI" id="CHEBI:36559"/>
        <dbReference type="ChEBI" id="CHEBI:57972"/>
        <dbReference type="ChEBI" id="CHEBI:58125"/>
        <dbReference type="EC" id="3.7.1.3"/>
    </reaction>
</comment>
<comment type="caution">
    <text evidence="7">The sequence shown here is derived from an EMBL/GenBank/DDBJ whole genome shotgun (WGS) entry which is preliminary data.</text>
</comment>
<dbReference type="PIRSF" id="PIRSF038800">
    <property type="entry name" value="KYNU"/>
    <property type="match status" value="1"/>
</dbReference>
<evidence type="ECO:0000256" key="5">
    <source>
        <dbReference type="NCBIfam" id="TIGR01814"/>
    </source>
</evidence>
<organism evidence="7 8">
    <name type="scientific">Sphingomonas mucosissima</name>
    <dbReference type="NCBI Taxonomy" id="370959"/>
    <lineage>
        <taxon>Bacteria</taxon>
        <taxon>Pseudomonadati</taxon>
        <taxon>Pseudomonadota</taxon>
        <taxon>Alphaproteobacteria</taxon>
        <taxon>Sphingomonadales</taxon>
        <taxon>Sphingomonadaceae</taxon>
        <taxon>Sphingomonas</taxon>
    </lineage>
</organism>
<keyword evidence="8" id="KW-1185">Reference proteome</keyword>
<dbReference type="GO" id="GO:0019805">
    <property type="term" value="P:quinolinate biosynthetic process"/>
    <property type="evidence" value="ECO:0007669"/>
    <property type="project" value="UniProtKB-UniRule"/>
</dbReference>
<dbReference type="InterPro" id="IPR015421">
    <property type="entry name" value="PyrdxlP-dep_Trfase_major"/>
</dbReference>
<dbReference type="EMBL" id="NBBJ01000004">
    <property type="protein sequence ID" value="OWK29075.1"/>
    <property type="molecule type" value="Genomic_DNA"/>
</dbReference>
<name>A0A245ZH43_9SPHN</name>
<dbReference type="InterPro" id="IPR010111">
    <property type="entry name" value="Kynureninase"/>
</dbReference>
<dbReference type="PANTHER" id="PTHR14084">
    <property type="entry name" value="KYNURENINASE"/>
    <property type="match status" value="1"/>
</dbReference>
<evidence type="ECO:0000256" key="1">
    <source>
        <dbReference type="ARBA" id="ARBA00022642"/>
    </source>
</evidence>
<keyword evidence="2 4" id="KW-0378">Hydrolase</keyword>
<dbReference type="PANTHER" id="PTHR14084:SF0">
    <property type="entry name" value="KYNURENINASE"/>
    <property type="match status" value="1"/>
</dbReference>
<comment type="catalytic activity">
    <reaction evidence="4 6">
        <text>L-kynurenine + H2O = anthranilate + L-alanine + H(+)</text>
        <dbReference type="Rhea" id="RHEA:16813"/>
        <dbReference type="ChEBI" id="CHEBI:15377"/>
        <dbReference type="ChEBI" id="CHEBI:15378"/>
        <dbReference type="ChEBI" id="CHEBI:16567"/>
        <dbReference type="ChEBI" id="CHEBI:57959"/>
        <dbReference type="ChEBI" id="CHEBI:57972"/>
        <dbReference type="EC" id="3.7.1.3"/>
    </reaction>
</comment>
<dbReference type="UniPathway" id="UPA00253">
    <property type="reaction ID" value="UER00329"/>
</dbReference>
<evidence type="ECO:0000313" key="8">
    <source>
        <dbReference type="Proteomes" id="UP000197783"/>
    </source>
</evidence>
<feature type="binding site" evidence="4">
    <location>
        <position position="222"/>
    </location>
    <ligand>
        <name>pyridoxal 5'-phosphate</name>
        <dbReference type="ChEBI" id="CHEBI:597326"/>
    </ligand>
</feature>
<feature type="binding site" evidence="4">
    <location>
        <position position="168"/>
    </location>
    <ligand>
        <name>pyridoxal 5'-phosphate</name>
        <dbReference type="ChEBI" id="CHEBI:597326"/>
    </ligand>
</feature>
<dbReference type="InterPro" id="IPR015424">
    <property type="entry name" value="PyrdxlP-dep_Trfase"/>
</dbReference>
<dbReference type="Gene3D" id="3.90.1150.10">
    <property type="entry name" value="Aspartate Aminotransferase, domain 1"/>
    <property type="match status" value="1"/>
</dbReference>
<feature type="binding site" evidence="4">
    <location>
        <begin position="127"/>
        <end position="130"/>
    </location>
    <ligand>
        <name>pyridoxal 5'-phosphate</name>
        <dbReference type="ChEBI" id="CHEBI:597326"/>
    </ligand>
</feature>
<evidence type="ECO:0000256" key="3">
    <source>
        <dbReference type="ARBA" id="ARBA00022898"/>
    </source>
</evidence>
<dbReference type="NCBIfam" id="TIGR01814">
    <property type="entry name" value="kynureninase"/>
    <property type="match status" value="1"/>
</dbReference>
<dbReference type="HAMAP" id="MF_01970">
    <property type="entry name" value="Kynureninase"/>
    <property type="match status" value="1"/>
</dbReference>
<dbReference type="SUPFAM" id="SSF53383">
    <property type="entry name" value="PLP-dependent transferases"/>
    <property type="match status" value="1"/>
</dbReference>
<dbReference type="Pfam" id="PF22580">
    <property type="entry name" value="KYNU_C"/>
    <property type="match status" value="1"/>
</dbReference>
<proteinExistence type="inferred from homology"/>
<feature type="modified residue" description="N6-(pyridoxal phosphate)lysine" evidence="4">
    <location>
        <position position="223"/>
    </location>
</feature>